<reference evidence="10 11" key="1">
    <citation type="submission" date="2021-03" db="EMBL/GenBank/DDBJ databases">
        <title>Actinomadura violae sp. nov., isolated from lichen in Thailand.</title>
        <authorList>
            <person name="Kanchanasin P."/>
            <person name="Saeng-In P."/>
            <person name="Phongsopitanun W."/>
            <person name="Yuki M."/>
            <person name="Kudo T."/>
            <person name="Ohkuma M."/>
            <person name="Tanasupawat S."/>
        </authorList>
    </citation>
    <scope>NUCLEOTIDE SEQUENCE [LARGE SCALE GENOMIC DNA]</scope>
    <source>
        <strain evidence="10 11">LCR2-06</strain>
    </source>
</reference>
<feature type="domain" description="Aminotransferase class V" evidence="9">
    <location>
        <begin position="2"/>
        <end position="374"/>
    </location>
</feature>
<evidence type="ECO:0000256" key="7">
    <source>
        <dbReference type="ARBA" id="ARBA00023014"/>
    </source>
</evidence>
<sequence>MTYLDHAATTPMLPEAIEAMTAELRELGNPSSLHAAGRRARRVVEESREIIAEAFDARPSEVVFTSGGTEADNLAVKGLYWARRAADPARVRVLAGAVEHHAVLDAVTWLGDHEGAAVERIPVDGLGRVTPDALRAALGSGDDVALVTVMWANNEVGTVQPVPDLATVAREHGVPLHTDAVQAAGHLPVRFAASGAQALTITGHKLGGPVGVGALLLAKPKEPLFLDPVPLLHGGGQERDVRSGTLDTPAIAGFAAAVQATVARRDAEARRLADLRDLLVEAVRAAVPDAILNGDPRDRLPGNAHFSFPGCEGDALLMLLDARGIACSTGSACSAGVSQPSHVLTAMNTGPERARGSLRFTLGHTSTEADVKALADAIGPAVERARRAGLS</sequence>
<comment type="catalytic activity">
    <reaction evidence="8">
        <text>(sulfur carrier)-H + L-cysteine = (sulfur carrier)-SH + L-alanine</text>
        <dbReference type="Rhea" id="RHEA:43892"/>
        <dbReference type="Rhea" id="RHEA-COMP:14737"/>
        <dbReference type="Rhea" id="RHEA-COMP:14739"/>
        <dbReference type="ChEBI" id="CHEBI:29917"/>
        <dbReference type="ChEBI" id="CHEBI:35235"/>
        <dbReference type="ChEBI" id="CHEBI:57972"/>
        <dbReference type="ChEBI" id="CHEBI:64428"/>
        <dbReference type="EC" id="2.8.1.7"/>
    </reaction>
</comment>
<dbReference type="PANTHER" id="PTHR11601:SF34">
    <property type="entry name" value="CYSTEINE DESULFURASE"/>
    <property type="match status" value="1"/>
</dbReference>
<dbReference type="Gene3D" id="3.90.1150.10">
    <property type="entry name" value="Aspartate Aminotransferase, domain 1"/>
    <property type="match status" value="1"/>
</dbReference>
<dbReference type="InterPro" id="IPR015422">
    <property type="entry name" value="PyrdxlP-dep_Trfase_small"/>
</dbReference>
<dbReference type="InterPro" id="IPR000192">
    <property type="entry name" value="Aminotrans_V_dom"/>
</dbReference>
<dbReference type="PIRSF" id="PIRSF005572">
    <property type="entry name" value="NifS"/>
    <property type="match status" value="1"/>
</dbReference>
<gene>
    <name evidence="10" type="ORF">J4709_36820</name>
</gene>
<keyword evidence="6" id="KW-0408">Iron</keyword>
<comment type="cofactor">
    <cofactor evidence="1">
        <name>pyridoxal 5'-phosphate</name>
        <dbReference type="ChEBI" id="CHEBI:597326"/>
    </cofactor>
</comment>
<comment type="caution">
    <text evidence="10">The sequence shown here is derived from an EMBL/GenBank/DDBJ whole genome shotgun (WGS) entry which is preliminary data.</text>
</comment>
<comment type="similarity">
    <text evidence="2">Belongs to the class-V pyridoxal-phosphate-dependent aminotransferase family. NifS/IscS subfamily.</text>
</comment>
<dbReference type="InterPro" id="IPR016454">
    <property type="entry name" value="Cysteine_dSase"/>
</dbReference>
<evidence type="ECO:0000256" key="1">
    <source>
        <dbReference type="ARBA" id="ARBA00001933"/>
    </source>
</evidence>
<dbReference type="InterPro" id="IPR015421">
    <property type="entry name" value="PyrdxlP-dep_Trfase_major"/>
</dbReference>
<keyword evidence="5" id="KW-0663">Pyridoxal phosphate</keyword>
<evidence type="ECO:0000256" key="8">
    <source>
        <dbReference type="ARBA" id="ARBA00050776"/>
    </source>
</evidence>
<dbReference type="PANTHER" id="PTHR11601">
    <property type="entry name" value="CYSTEINE DESULFURYLASE FAMILY MEMBER"/>
    <property type="match status" value="1"/>
</dbReference>
<evidence type="ECO:0000256" key="2">
    <source>
        <dbReference type="ARBA" id="ARBA00006490"/>
    </source>
</evidence>
<accession>A0ABS3S2F2</accession>
<evidence type="ECO:0000259" key="9">
    <source>
        <dbReference type="Pfam" id="PF00266"/>
    </source>
</evidence>
<keyword evidence="11" id="KW-1185">Reference proteome</keyword>
<protein>
    <submittedName>
        <fullName evidence="10">Cysteine desulfurase</fullName>
    </submittedName>
</protein>
<dbReference type="SUPFAM" id="SSF53383">
    <property type="entry name" value="PLP-dependent transferases"/>
    <property type="match status" value="1"/>
</dbReference>
<keyword evidence="7" id="KW-0411">Iron-sulfur</keyword>
<name>A0ABS3S2F2_9ACTN</name>
<dbReference type="EMBL" id="JAGEPF010000025">
    <property type="protein sequence ID" value="MBO2463142.1"/>
    <property type="molecule type" value="Genomic_DNA"/>
</dbReference>
<organism evidence="10 11">
    <name type="scientific">Actinomadura violacea</name>
    <dbReference type="NCBI Taxonomy" id="2819934"/>
    <lineage>
        <taxon>Bacteria</taxon>
        <taxon>Bacillati</taxon>
        <taxon>Actinomycetota</taxon>
        <taxon>Actinomycetes</taxon>
        <taxon>Streptosporangiales</taxon>
        <taxon>Thermomonosporaceae</taxon>
        <taxon>Actinomadura</taxon>
    </lineage>
</organism>
<evidence type="ECO:0000256" key="5">
    <source>
        <dbReference type="ARBA" id="ARBA00022898"/>
    </source>
</evidence>
<dbReference type="Gene3D" id="3.40.640.10">
    <property type="entry name" value="Type I PLP-dependent aspartate aminotransferase-like (Major domain)"/>
    <property type="match status" value="1"/>
</dbReference>
<dbReference type="InterPro" id="IPR015424">
    <property type="entry name" value="PyrdxlP-dep_Trfase"/>
</dbReference>
<dbReference type="Gene3D" id="1.10.260.50">
    <property type="match status" value="1"/>
</dbReference>
<evidence type="ECO:0000313" key="10">
    <source>
        <dbReference type="EMBL" id="MBO2463142.1"/>
    </source>
</evidence>
<evidence type="ECO:0000313" key="11">
    <source>
        <dbReference type="Proteomes" id="UP000680206"/>
    </source>
</evidence>
<keyword evidence="4" id="KW-0479">Metal-binding</keyword>
<evidence type="ECO:0000256" key="3">
    <source>
        <dbReference type="ARBA" id="ARBA00022679"/>
    </source>
</evidence>
<keyword evidence="3" id="KW-0808">Transferase</keyword>
<proteinExistence type="inferred from homology"/>
<evidence type="ECO:0000256" key="4">
    <source>
        <dbReference type="ARBA" id="ARBA00022723"/>
    </source>
</evidence>
<dbReference type="Proteomes" id="UP000680206">
    <property type="component" value="Unassembled WGS sequence"/>
</dbReference>
<dbReference type="Pfam" id="PF00266">
    <property type="entry name" value="Aminotran_5"/>
    <property type="match status" value="1"/>
</dbReference>
<dbReference type="RefSeq" id="WP_208248093.1">
    <property type="nucleotide sequence ID" value="NZ_JAGEPF010000025.1"/>
</dbReference>
<evidence type="ECO:0000256" key="6">
    <source>
        <dbReference type="ARBA" id="ARBA00023004"/>
    </source>
</evidence>